<dbReference type="SMART" id="SM00064">
    <property type="entry name" value="FYVE"/>
    <property type="match status" value="1"/>
</dbReference>
<accession>A0A7S3P5W1</accession>
<evidence type="ECO:0000313" key="8">
    <source>
        <dbReference type="EMBL" id="CAE0409300.1"/>
    </source>
</evidence>
<reference evidence="8" key="1">
    <citation type="submission" date="2021-01" db="EMBL/GenBank/DDBJ databases">
        <authorList>
            <person name="Corre E."/>
            <person name="Pelletier E."/>
            <person name="Niang G."/>
            <person name="Scheremetjew M."/>
            <person name="Finn R."/>
            <person name="Kale V."/>
            <person name="Holt S."/>
            <person name="Cochrane G."/>
            <person name="Meng A."/>
            <person name="Brown T."/>
            <person name="Cohen L."/>
        </authorList>
    </citation>
    <scope>NUCLEOTIDE SEQUENCE</scope>
    <source>
        <strain evidence="8">CCMP127</strain>
    </source>
</reference>
<feature type="region of interest" description="Disordered" evidence="5">
    <location>
        <begin position="1795"/>
        <end position="1832"/>
    </location>
</feature>
<feature type="compositionally biased region" description="Acidic residues" evidence="5">
    <location>
        <begin position="1798"/>
        <end position="1813"/>
    </location>
</feature>
<dbReference type="InterPro" id="IPR036020">
    <property type="entry name" value="WW_dom_sf"/>
</dbReference>
<dbReference type="Gene3D" id="2.20.70.10">
    <property type="match status" value="2"/>
</dbReference>
<evidence type="ECO:0000259" key="7">
    <source>
        <dbReference type="PROSITE" id="PS50178"/>
    </source>
</evidence>
<evidence type="ECO:0000256" key="1">
    <source>
        <dbReference type="ARBA" id="ARBA00022723"/>
    </source>
</evidence>
<evidence type="ECO:0000259" key="6">
    <source>
        <dbReference type="PROSITE" id="PS50020"/>
    </source>
</evidence>
<evidence type="ECO:0000256" key="5">
    <source>
        <dbReference type="SAM" id="MobiDB-lite"/>
    </source>
</evidence>
<organism evidence="8">
    <name type="scientific">Amphora coffeiformis</name>
    <dbReference type="NCBI Taxonomy" id="265554"/>
    <lineage>
        <taxon>Eukaryota</taxon>
        <taxon>Sar</taxon>
        <taxon>Stramenopiles</taxon>
        <taxon>Ochrophyta</taxon>
        <taxon>Bacillariophyta</taxon>
        <taxon>Bacillariophyceae</taxon>
        <taxon>Bacillariophycidae</taxon>
        <taxon>Thalassiophysales</taxon>
        <taxon>Catenulaceae</taxon>
        <taxon>Amphora</taxon>
    </lineage>
</organism>
<dbReference type="EMBL" id="HBIM01008228">
    <property type="protein sequence ID" value="CAE0409300.1"/>
    <property type="molecule type" value="Transcribed_RNA"/>
</dbReference>
<dbReference type="Gene3D" id="1.25.10.10">
    <property type="entry name" value="Leucine-rich Repeat Variant"/>
    <property type="match status" value="2"/>
</dbReference>
<dbReference type="Pfam" id="PF01363">
    <property type="entry name" value="FYVE"/>
    <property type="match status" value="1"/>
</dbReference>
<evidence type="ECO:0000256" key="2">
    <source>
        <dbReference type="ARBA" id="ARBA00022771"/>
    </source>
</evidence>
<sequence length="2126" mass="229220">MTSSNPAALQGWVKSTDPKSGRVFYANHITRKTQWDPPADWVEDQAPPPPPREPPSDDDDSSLPGNWEVMHDPTTGKAFYVDHERKITTWTRPRKETQQQSSFAASLRPAVATPPTSGNYAAASSSRGRHAPAQQSDYSYGISAAGNYGSGSTYNHQAAQPSRSYQEEMAYYSQPVHSDVDFSDALPFVDFSVHKVADPLRPSCPHCHKDFTMRLRRHHCRLCGDVFCDTCSAHRVELPLEGAEFTKGPVRICDFCFDDVDAGNFFSLRRYLTPLTLWKGRDTEEDSDGVATANNVNAALSGLTQDLESRLQGSNGLEHPVSIPPKILMPVLIKPLENYETSDRAVRCLAALLAWEQLTGGADYVMYLYDTNAVDHLLGVLERSGSDRKTLYVQEQAARIIFYMTENKTVTSVMSKEPDRLEALDLGRAIRNVLDHATNERNPNLQRWGAACLKNLVIEDQRRACLAVNDVASAVAVGEESLPPLSYESVLEANVVQTGGVLLLGSLIASHDSDTRAHAVGALGAILAATRAIDASLQTLSEMTAGQAGRIQHKDGEMVRAIVSGGGCAASVAQLVLSADHSVARMGCHFLSSLVVPLLRDPMAGAALPLHYDYRTDHETAGACREAAIEIATGPCLPALMSLVRPSSRPMELRQIAAETLAATVFAIGEMGRAWSNGHYEEGLERSDAPTKFKEALVTLNDEGVIDCALAVLQSGGGQSLGASAKDTPASRIAEAAGTMLSSMTSCSAETIMEIQNRQVLSLLLVGSIDSTAPSSMRGDGAPRCFGTLDAAAAVLMFAWQHPSGASSELLDRLIEVIDAGMIPYLSRVLNIKVDWNSKDSPVGVMKAKAAASRLLCCVFGIALTDETGIGMRRLMDAVDSDAQSYRRSERSPKNIMEATASILQAASTRARSSLVGEISYGAHYQAALIDLVDATLLATGSFCGSSIAPGGSEGTMVTGESFLQERNDSYGSRRIEICSLTCDIIVRGGRGSPALLPTMLVGGLGESGVLSSLRLALAIAQNGTKDQHAKLAQSGILVPISDSLRTALSNGDLYLFSAALALVRFCGPYVAAGPGGGIQSVRDAIRVATNVLTLPMSPDASIEQIEKQENLKSECIAALEALSRNASLWSSISSDALPSIVRFLQMTASVGSSDPRRQQTRCAALRAVLQIVQVPSHAVSAARDGVAEALGALLQSGKFGSDTDEVPMLALEVLHVIASKPQSRKEARFIETGMVQSICSALGKSATDTPKKPSDTRADVTFLGLEILNHVLSDIQEGVSVDQIIQSPSAMAFLDMVSSEPQLIRSLCSTLLLKTNMKLPRHDAETTGAPPYDIPKLYGPPLILVNENCAGHDDTHHAAAALLLTSSILACAIESKRSDIFWKTMLLEDLSDNHDEDERLQAAATLSAHFLALLTVDYKPFVPTDPFRKQEYMTITRPLVRYRLLEAMKDSLDALAGDSMDPYTVSVLVNFNIPHVCLSLWKDPALLDLAFELIKKIVDAEPDEVLHLFVEGEAAIASLFDLLNLDSSIETSKNVNEIRRFLASILGQLAEGGLLTRAVEKFDVRSSAITALAAACLSEEERSTDDDEEDATSNRLSSVLMKCLVELCTVDDGLRGKQIRLSSGEAEAIATNLGKKICHMVLSRFLERAKLQQYEIEDEEDIMEAPDLAMLCALAQHDAALSKLRAVGGLHALSLVAGEGELMAMTALKKACSTDPSILLEDDSYRAIMKFIADDSPDDLSTHEQTKRKQVESAAFELLARLCSVSTKGRNAIAGSEHIADCIARAMEVLSSQISLSDDEADSGEEEKDDFDGGSNDGMAPPPLPPPPSYDQMIIKDDVFGDNELAVSACLLLSALAPTSVARQILVQDDRFVRSLSSLAGDTSVAELRYAGLKLVSALLPYVAGEDKASTDRLCEVLLAALTSEHKLKQTVELNANLLHSTAIAGIIVVFDYLSLDQQETAAKAVAVHFMKTVKTFTVTRSTSKQGLRAHGAHLCYNLTLSLLLVRGKDFMDDVFTQELLKSFMNIIQWRHDPKTSLDKTDEHAWNASISNCLLILSLVLWRPDDILSKANLNLAELASTSLMLARPGKAPRKAIDLKSALTKITQSTDSAASLAASRILDRLF</sequence>
<dbReference type="InterPro" id="IPR011011">
    <property type="entry name" value="Znf_FYVE_PHD"/>
</dbReference>
<dbReference type="PANTHER" id="PTHR23164">
    <property type="entry name" value="EARLY ENDOSOME ANTIGEN 1"/>
    <property type="match status" value="1"/>
</dbReference>
<dbReference type="CDD" id="cd00201">
    <property type="entry name" value="WW"/>
    <property type="match status" value="2"/>
</dbReference>
<dbReference type="InterPro" id="IPR013083">
    <property type="entry name" value="Znf_RING/FYVE/PHD"/>
</dbReference>
<keyword evidence="2 4" id="KW-0863">Zinc-finger</keyword>
<feature type="compositionally biased region" description="Pro residues" evidence="5">
    <location>
        <begin position="1821"/>
        <end position="1830"/>
    </location>
</feature>
<dbReference type="PROSITE" id="PS01159">
    <property type="entry name" value="WW_DOMAIN_1"/>
    <property type="match status" value="2"/>
</dbReference>
<dbReference type="SMART" id="SM00456">
    <property type="entry name" value="WW"/>
    <property type="match status" value="2"/>
</dbReference>
<feature type="region of interest" description="Disordered" evidence="5">
    <location>
        <begin position="90"/>
        <end position="135"/>
    </location>
</feature>
<evidence type="ECO:0000256" key="4">
    <source>
        <dbReference type="PROSITE-ProRule" id="PRU00091"/>
    </source>
</evidence>
<dbReference type="Gene3D" id="3.30.40.10">
    <property type="entry name" value="Zinc/RING finger domain, C3HC4 (zinc finger)"/>
    <property type="match status" value="1"/>
</dbReference>
<keyword evidence="1" id="KW-0479">Metal-binding</keyword>
<protein>
    <recommendedName>
        <fullName evidence="9">HECT-type E3 ubiquitin transferase</fullName>
    </recommendedName>
</protein>
<dbReference type="PANTHER" id="PTHR23164:SF30">
    <property type="entry name" value="EARLY ENDOSOME ANTIGEN 1"/>
    <property type="match status" value="1"/>
</dbReference>
<evidence type="ECO:0000256" key="3">
    <source>
        <dbReference type="ARBA" id="ARBA00022833"/>
    </source>
</evidence>
<keyword evidence="3" id="KW-0862">Zinc</keyword>
<feature type="compositionally biased region" description="Polar residues" evidence="5">
    <location>
        <begin position="114"/>
        <end position="126"/>
    </location>
</feature>
<gene>
    <name evidence="8" type="ORF">ACOF00016_LOCUS6981</name>
</gene>
<dbReference type="SUPFAM" id="SSF51045">
    <property type="entry name" value="WW domain"/>
    <property type="match status" value="2"/>
</dbReference>
<dbReference type="CDD" id="cd00065">
    <property type="entry name" value="FYVE_like_SF"/>
    <property type="match status" value="1"/>
</dbReference>
<dbReference type="InterPro" id="IPR016024">
    <property type="entry name" value="ARM-type_fold"/>
</dbReference>
<dbReference type="PROSITE" id="PS50178">
    <property type="entry name" value="ZF_FYVE"/>
    <property type="match status" value="1"/>
</dbReference>
<dbReference type="SUPFAM" id="SSF57903">
    <property type="entry name" value="FYVE/PHD zinc finger"/>
    <property type="match status" value="1"/>
</dbReference>
<dbReference type="GO" id="GO:0008270">
    <property type="term" value="F:zinc ion binding"/>
    <property type="evidence" value="ECO:0007669"/>
    <property type="project" value="UniProtKB-KW"/>
</dbReference>
<dbReference type="Pfam" id="PF00397">
    <property type="entry name" value="WW"/>
    <property type="match status" value="2"/>
</dbReference>
<dbReference type="InterPro" id="IPR000306">
    <property type="entry name" value="Znf_FYVE"/>
</dbReference>
<proteinExistence type="predicted"/>
<name>A0A7S3P5W1_9STRA</name>
<evidence type="ECO:0008006" key="9">
    <source>
        <dbReference type="Google" id="ProtNLM"/>
    </source>
</evidence>
<dbReference type="InterPro" id="IPR017455">
    <property type="entry name" value="Znf_FYVE-rel"/>
</dbReference>
<feature type="domain" description="FYVE-type" evidence="7">
    <location>
        <begin position="198"/>
        <end position="261"/>
    </location>
</feature>
<dbReference type="InterPro" id="IPR011989">
    <property type="entry name" value="ARM-like"/>
</dbReference>
<feature type="domain" description="WW" evidence="6">
    <location>
        <begin position="6"/>
        <end position="40"/>
    </location>
</feature>
<dbReference type="PROSITE" id="PS50020">
    <property type="entry name" value="WW_DOMAIN_2"/>
    <property type="match status" value="2"/>
</dbReference>
<feature type="region of interest" description="Disordered" evidence="5">
    <location>
        <begin position="1"/>
        <end position="75"/>
    </location>
</feature>
<dbReference type="SUPFAM" id="SSF48371">
    <property type="entry name" value="ARM repeat"/>
    <property type="match status" value="2"/>
</dbReference>
<dbReference type="InterPro" id="IPR001202">
    <property type="entry name" value="WW_dom"/>
</dbReference>
<feature type="domain" description="WW" evidence="6">
    <location>
        <begin position="61"/>
        <end position="95"/>
    </location>
</feature>